<evidence type="ECO:0000313" key="3">
    <source>
        <dbReference type="EMBL" id="HIT42248.1"/>
    </source>
</evidence>
<accession>A0A9D1GK23</accession>
<evidence type="ECO:0000256" key="1">
    <source>
        <dbReference type="ARBA" id="ARBA00022737"/>
    </source>
</evidence>
<evidence type="ECO:0000313" key="4">
    <source>
        <dbReference type="Proteomes" id="UP000886860"/>
    </source>
</evidence>
<sequence length="466" mass="52426">MSCKNKKLPQIFAAAAVMAAVSAVPAFAASGWKMEGNRWVYLDKKGDRVTETWKKSTGDNWFYLDSDGYMAVNKLIEDGDDYYYVNENGARVSNEWRRLEDDSDDGVYTDGNCWYYFGGNGKAVKNDSGQAKLTAIDGKKYAFSDTGKMLYGWISEDGTMVTDDSDWASGLIYCGEEDSGVAAVGKWAFLEIDDPEADNDAEGYWFYFGTNGKKTVNSTKTINGKKYQFDERGVAQFKWHAASASSASASEYKYYNSPEQCWMASGWFQAVPSEGMNADAYRDEKMHWFYADKKGELVTSRIRSIDNYKYAFNEKGEMLKGLYALTFDGENHILSYQKISDIDKLPDEDENVAVYYFGNSPKDGVMATKKKVTVKLDDEDYEFGFRSNGQAINGISDNAIYIHGYKKKADKEMKLETVEYGGNTYLVNTSGTIQKNKTNTKDADDTYYCTDSKGIVTYVGNEKKSK</sequence>
<keyword evidence="2" id="KW-0732">Signal</keyword>
<reference evidence="3" key="2">
    <citation type="journal article" date="2021" name="PeerJ">
        <title>Extensive microbial diversity within the chicken gut microbiome revealed by metagenomics and culture.</title>
        <authorList>
            <person name="Gilroy R."/>
            <person name="Ravi A."/>
            <person name="Getino M."/>
            <person name="Pursley I."/>
            <person name="Horton D.L."/>
            <person name="Alikhan N.F."/>
            <person name="Baker D."/>
            <person name="Gharbi K."/>
            <person name="Hall N."/>
            <person name="Watson M."/>
            <person name="Adriaenssens E.M."/>
            <person name="Foster-Nyarko E."/>
            <person name="Jarju S."/>
            <person name="Secka A."/>
            <person name="Antonio M."/>
            <person name="Oren A."/>
            <person name="Chaudhuri R.R."/>
            <person name="La Ragione R."/>
            <person name="Hildebrand F."/>
            <person name="Pallen M.J."/>
        </authorList>
    </citation>
    <scope>NUCLEOTIDE SEQUENCE</scope>
    <source>
        <strain evidence="3">CHK123-3438</strain>
    </source>
</reference>
<dbReference type="EMBL" id="DVKS01000158">
    <property type="protein sequence ID" value="HIT42248.1"/>
    <property type="molecule type" value="Genomic_DNA"/>
</dbReference>
<evidence type="ECO:0000256" key="2">
    <source>
        <dbReference type="SAM" id="SignalP"/>
    </source>
</evidence>
<protein>
    <submittedName>
        <fullName evidence="3">Cell wall-binding protein</fullName>
    </submittedName>
</protein>
<proteinExistence type="predicted"/>
<dbReference type="AlphaFoldDB" id="A0A9D1GK23"/>
<dbReference type="InterPro" id="IPR018337">
    <property type="entry name" value="Cell_wall/Cho-bd_repeat"/>
</dbReference>
<comment type="caution">
    <text evidence="3">The sequence shown here is derived from an EMBL/GenBank/DDBJ whole genome shotgun (WGS) entry which is preliminary data.</text>
</comment>
<dbReference type="SUPFAM" id="SSF69360">
    <property type="entry name" value="Cell wall binding repeat"/>
    <property type="match status" value="2"/>
</dbReference>
<dbReference type="Proteomes" id="UP000886860">
    <property type="component" value="Unassembled WGS sequence"/>
</dbReference>
<keyword evidence="1" id="KW-0677">Repeat</keyword>
<name>A0A9D1GK23_9FIRM</name>
<gene>
    <name evidence="3" type="ORF">IAB60_09180</name>
</gene>
<organism evidence="3 4">
    <name type="scientific">Candidatus Caccovicinus merdipullorum</name>
    <dbReference type="NCBI Taxonomy" id="2840724"/>
    <lineage>
        <taxon>Bacteria</taxon>
        <taxon>Bacillati</taxon>
        <taxon>Bacillota</taxon>
        <taxon>Clostridia</taxon>
        <taxon>Eubacteriales</taxon>
        <taxon>Candidatus Caccovicinus</taxon>
    </lineage>
</organism>
<dbReference type="Pfam" id="PF01473">
    <property type="entry name" value="Choline_bind_1"/>
    <property type="match status" value="1"/>
</dbReference>
<dbReference type="Pfam" id="PF19127">
    <property type="entry name" value="Choline_bind_3"/>
    <property type="match status" value="1"/>
</dbReference>
<feature type="signal peptide" evidence="2">
    <location>
        <begin position="1"/>
        <end position="28"/>
    </location>
</feature>
<reference evidence="3" key="1">
    <citation type="submission" date="2020-10" db="EMBL/GenBank/DDBJ databases">
        <authorList>
            <person name="Gilroy R."/>
        </authorList>
    </citation>
    <scope>NUCLEOTIDE SEQUENCE</scope>
    <source>
        <strain evidence="3">CHK123-3438</strain>
    </source>
</reference>
<feature type="chain" id="PRO_5039659232" evidence="2">
    <location>
        <begin position="29"/>
        <end position="466"/>
    </location>
</feature>
<dbReference type="Gene3D" id="2.10.270.10">
    <property type="entry name" value="Cholin Binding"/>
    <property type="match status" value="3"/>
</dbReference>